<dbReference type="InterPro" id="IPR011055">
    <property type="entry name" value="Dup_hybrid_motif"/>
</dbReference>
<dbReference type="PANTHER" id="PTHR21666:SF270">
    <property type="entry name" value="MUREIN HYDROLASE ACTIVATOR ENVC"/>
    <property type="match status" value="1"/>
</dbReference>
<feature type="chain" id="PRO_5030988364" evidence="4">
    <location>
        <begin position="25"/>
        <end position="441"/>
    </location>
</feature>
<keyword evidence="1 4" id="KW-0732">Signal</keyword>
<feature type="region of interest" description="Disordered" evidence="3">
    <location>
        <begin position="279"/>
        <end position="307"/>
    </location>
</feature>
<keyword evidence="2" id="KW-0175">Coiled coil</keyword>
<dbReference type="InterPro" id="IPR016047">
    <property type="entry name" value="M23ase_b-sheet_dom"/>
</dbReference>
<dbReference type="PANTHER" id="PTHR21666">
    <property type="entry name" value="PEPTIDASE-RELATED"/>
    <property type="match status" value="1"/>
</dbReference>
<dbReference type="InterPro" id="IPR057309">
    <property type="entry name" value="PcsB_CC"/>
</dbReference>
<evidence type="ECO:0000313" key="7">
    <source>
        <dbReference type="EMBL" id="MBC1322825.1"/>
    </source>
</evidence>
<dbReference type="Pfam" id="PF24568">
    <property type="entry name" value="CC_PcsB"/>
    <property type="match status" value="1"/>
</dbReference>
<evidence type="ECO:0000256" key="4">
    <source>
        <dbReference type="SAM" id="SignalP"/>
    </source>
</evidence>
<sequence length="441" mass="47447">MLKKYGVTLALGAVIICAPISANADSINDMQKRQSEIEQKKSELDKNLDTKNSEINTLESAEKDATKELESLLKSIDETNKKLKAQETKVDSENKKLKQLKQEIEKLRNDIKDRQKVLDGRARAIQTTGTATSYLDMVFEANDFKELVDRVTVVSAIVKADQSIMQDQKDDQDKLKVTESNSKKKLESLKVLAMDLEVSRNNMESQKQEKNDLVMTLASKKDLTKNEQALLASEQGALTSEEKKLASNIASEKAKQEAALKAAEEKRIQEAAVANAKKAKESKTVVAKSPSPSLNAPKPQETVSSGGGQFIKPAAGILSSGFSDRTNPVTGEHESHKGQDIAAGGTVTVSAAASGTVVFSGFGASGSGFGGYGYVVKIDHGNGFQTLYGHMRAGSLKVVSGQQVSQGQPIGIMGSTGQSTGQHLHFEIHQNGVPIDPAPYL</sequence>
<proteinExistence type="predicted"/>
<dbReference type="SUPFAM" id="SSF51261">
    <property type="entry name" value="Duplicated hybrid motif"/>
    <property type="match status" value="1"/>
</dbReference>
<dbReference type="Proteomes" id="UP000522007">
    <property type="component" value="Unassembled WGS sequence"/>
</dbReference>
<dbReference type="AlphaFoldDB" id="A0A7X0T581"/>
<evidence type="ECO:0000313" key="8">
    <source>
        <dbReference type="Proteomes" id="UP000522007"/>
    </source>
</evidence>
<feature type="coiled-coil region" evidence="2">
    <location>
        <begin position="27"/>
        <end position="117"/>
    </location>
</feature>
<comment type="caution">
    <text evidence="7">The sequence shown here is derived from an EMBL/GenBank/DDBJ whole genome shotgun (WGS) entry which is preliminary data.</text>
</comment>
<dbReference type="InterPro" id="IPR050570">
    <property type="entry name" value="Cell_wall_metabolism_enzyme"/>
</dbReference>
<evidence type="ECO:0000256" key="2">
    <source>
        <dbReference type="SAM" id="Coils"/>
    </source>
</evidence>
<protein>
    <submittedName>
        <fullName evidence="7">Peptidoglycan DD-metalloendopeptidase family protein</fullName>
    </submittedName>
</protein>
<feature type="domain" description="M23ase beta-sheet core" evidence="5">
    <location>
        <begin position="335"/>
        <end position="437"/>
    </location>
</feature>
<evidence type="ECO:0000256" key="1">
    <source>
        <dbReference type="ARBA" id="ARBA00022729"/>
    </source>
</evidence>
<name>A0A7X0T581_LISWE</name>
<dbReference type="EMBL" id="JAAROP010000006">
    <property type="protein sequence ID" value="MBC1322825.1"/>
    <property type="molecule type" value="Genomic_DNA"/>
</dbReference>
<organism evidence="7 8">
    <name type="scientific">Listeria welshimeri</name>
    <dbReference type="NCBI Taxonomy" id="1643"/>
    <lineage>
        <taxon>Bacteria</taxon>
        <taxon>Bacillati</taxon>
        <taxon>Bacillota</taxon>
        <taxon>Bacilli</taxon>
        <taxon>Bacillales</taxon>
        <taxon>Listeriaceae</taxon>
        <taxon>Listeria</taxon>
    </lineage>
</organism>
<feature type="signal peptide" evidence="4">
    <location>
        <begin position="1"/>
        <end position="24"/>
    </location>
</feature>
<evidence type="ECO:0000259" key="5">
    <source>
        <dbReference type="Pfam" id="PF01551"/>
    </source>
</evidence>
<dbReference type="Gene3D" id="6.10.250.3150">
    <property type="match status" value="1"/>
</dbReference>
<feature type="domain" description="Peptidoglycan hydrolase PcsB coiled-coil" evidence="6">
    <location>
        <begin position="104"/>
        <end position="176"/>
    </location>
</feature>
<evidence type="ECO:0000259" key="6">
    <source>
        <dbReference type="Pfam" id="PF24568"/>
    </source>
</evidence>
<evidence type="ECO:0000256" key="3">
    <source>
        <dbReference type="SAM" id="MobiDB-lite"/>
    </source>
</evidence>
<accession>A0A7X0T581</accession>
<dbReference type="GO" id="GO:0004222">
    <property type="term" value="F:metalloendopeptidase activity"/>
    <property type="evidence" value="ECO:0007669"/>
    <property type="project" value="TreeGrafter"/>
</dbReference>
<dbReference type="Pfam" id="PF01551">
    <property type="entry name" value="Peptidase_M23"/>
    <property type="match status" value="1"/>
</dbReference>
<dbReference type="CDD" id="cd12797">
    <property type="entry name" value="M23_peptidase"/>
    <property type="match status" value="1"/>
</dbReference>
<gene>
    <name evidence="7" type="ORF">HB853_07695</name>
</gene>
<dbReference type="Gene3D" id="2.70.70.10">
    <property type="entry name" value="Glucose Permease (Domain IIA)"/>
    <property type="match status" value="1"/>
</dbReference>
<reference evidence="7 8" key="1">
    <citation type="submission" date="2020-03" db="EMBL/GenBank/DDBJ databases">
        <title>Soil Listeria distribution.</title>
        <authorList>
            <person name="Liao J."/>
            <person name="Wiedmann M."/>
        </authorList>
    </citation>
    <scope>NUCLEOTIDE SEQUENCE [LARGE SCALE GENOMIC DNA]</scope>
    <source>
        <strain evidence="7 8">FSL L7-1829</strain>
    </source>
</reference>